<dbReference type="PANTHER" id="PTHR42951">
    <property type="entry name" value="METALLO-BETA-LACTAMASE DOMAIN-CONTAINING"/>
    <property type="match status" value="1"/>
</dbReference>
<evidence type="ECO:0000313" key="3">
    <source>
        <dbReference type="Proteomes" id="UP000680365"/>
    </source>
</evidence>
<dbReference type="SMART" id="SM00849">
    <property type="entry name" value="Lactamase_B"/>
    <property type="match status" value="1"/>
</dbReference>
<dbReference type="Proteomes" id="UP000680365">
    <property type="component" value="Unassembled WGS sequence"/>
</dbReference>
<accession>A0ABS5QMU3</accession>
<dbReference type="PANTHER" id="PTHR42951:SF17">
    <property type="entry name" value="METALLO-BETA-LACTAMASE DOMAIN-CONTAINING PROTEIN"/>
    <property type="match status" value="1"/>
</dbReference>
<dbReference type="InterPro" id="IPR036866">
    <property type="entry name" value="RibonucZ/Hydroxyglut_hydro"/>
</dbReference>
<dbReference type="RefSeq" id="WP_213349890.1">
    <property type="nucleotide sequence ID" value="NZ_JAEDAM010000098.1"/>
</dbReference>
<keyword evidence="3" id="KW-1185">Reference proteome</keyword>
<name>A0ABS5QMU3_9BACT</name>
<reference evidence="2 3" key="1">
    <citation type="journal article" date="2021" name="Nat. Commun.">
        <title>Reductive evolution and unique predatory mode in the CPR bacterium Vampirococcus lugosii.</title>
        <authorList>
            <person name="Moreira D."/>
            <person name="Zivanovic Y."/>
            <person name="Lopez-Archilla A.I."/>
            <person name="Iniesto M."/>
            <person name="Lopez-Garcia P."/>
        </authorList>
    </citation>
    <scope>NUCLEOTIDE SEQUENCE [LARGE SCALE GENOMIC DNA]</scope>
    <source>
        <strain evidence="2">Chiprana</strain>
    </source>
</reference>
<feature type="domain" description="Metallo-beta-lactamase" evidence="1">
    <location>
        <begin position="12"/>
        <end position="207"/>
    </location>
</feature>
<dbReference type="InterPro" id="IPR001279">
    <property type="entry name" value="Metallo-B-lactamas"/>
</dbReference>
<organism evidence="2 3">
    <name type="scientific">Candidatus Vampirococcus lugosii</name>
    <dbReference type="NCBI Taxonomy" id="2789015"/>
    <lineage>
        <taxon>Bacteria</taxon>
        <taxon>Candidatus Absconditibacteriota</taxon>
        <taxon>Vampirococcus</taxon>
    </lineage>
</organism>
<evidence type="ECO:0000259" key="1">
    <source>
        <dbReference type="SMART" id="SM00849"/>
    </source>
</evidence>
<protein>
    <submittedName>
        <fullName evidence="2">Metallo-beta-lactamase superfamily protein</fullName>
    </submittedName>
</protein>
<sequence length="234" mass="26591">MNSIIKKVKMGIANVYLINTEKGFILVDSGMKNKINKLEKTLNKIDAKLKDIVLIVITHVHYDHVGSLYQLKEKTNAKILIHNKEKNILQKGKTNFPKGTMFIFKIISKFGSFISKGSFRPVKADIVINNFCDLKEYGINAKIIHTPGHTSGSISVIVEDKYIICGDTFFNLLPNCVYPRFANDEKTLLKTFVKINKYNFEKFFPGHGDIFGKEKFIKTLNSSLVKNKLAKTNL</sequence>
<dbReference type="CDD" id="cd07721">
    <property type="entry name" value="yflN-like_MBL-fold"/>
    <property type="match status" value="1"/>
</dbReference>
<dbReference type="Gene3D" id="3.60.15.10">
    <property type="entry name" value="Ribonuclease Z/Hydroxyacylglutathione hydrolase-like"/>
    <property type="match status" value="1"/>
</dbReference>
<evidence type="ECO:0000313" key="2">
    <source>
        <dbReference type="EMBL" id="MBS8122463.1"/>
    </source>
</evidence>
<proteinExistence type="predicted"/>
<dbReference type="SUPFAM" id="SSF56281">
    <property type="entry name" value="Metallo-hydrolase/oxidoreductase"/>
    <property type="match status" value="1"/>
</dbReference>
<dbReference type="EMBL" id="JAEDAM010000098">
    <property type="protein sequence ID" value="MBS8122463.1"/>
    <property type="molecule type" value="Genomic_DNA"/>
</dbReference>
<comment type="caution">
    <text evidence="2">The sequence shown here is derived from an EMBL/GenBank/DDBJ whole genome shotgun (WGS) entry which is preliminary data.</text>
</comment>
<dbReference type="InterPro" id="IPR050855">
    <property type="entry name" value="NDM-1-like"/>
</dbReference>
<dbReference type="Pfam" id="PF00753">
    <property type="entry name" value="Lactamase_B"/>
    <property type="match status" value="1"/>
</dbReference>
<gene>
    <name evidence="2" type="ORF">VAMP_106108n174</name>
</gene>